<reference evidence="4" key="1">
    <citation type="submission" date="2022-10" db="EMBL/GenBank/DDBJ databases">
        <authorList>
            <person name="Chen Y."/>
            <person name="Dougan E. K."/>
            <person name="Chan C."/>
            <person name="Rhodes N."/>
            <person name="Thang M."/>
        </authorList>
    </citation>
    <scope>NUCLEOTIDE SEQUENCE</scope>
</reference>
<feature type="domain" description="N-acetyltransferase" evidence="3">
    <location>
        <begin position="155"/>
        <end position="303"/>
    </location>
</feature>
<keyword evidence="2" id="KW-0812">Transmembrane</keyword>
<dbReference type="PROSITE" id="PS51186">
    <property type="entry name" value="GNAT"/>
    <property type="match status" value="1"/>
</dbReference>
<evidence type="ECO:0000313" key="4">
    <source>
        <dbReference type="EMBL" id="CAI4012551.1"/>
    </source>
</evidence>
<dbReference type="AlphaFoldDB" id="A0A9P1GFW3"/>
<dbReference type="Pfam" id="PF00583">
    <property type="entry name" value="Acetyltransf_1"/>
    <property type="match status" value="1"/>
</dbReference>
<reference evidence="5 6" key="2">
    <citation type="submission" date="2024-05" db="EMBL/GenBank/DDBJ databases">
        <authorList>
            <person name="Chen Y."/>
            <person name="Shah S."/>
            <person name="Dougan E. K."/>
            <person name="Thang M."/>
            <person name="Chan C."/>
        </authorList>
    </citation>
    <scope>NUCLEOTIDE SEQUENCE [LARGE SCALE GENOMIC DNA]</scope>
</reference>
<comment type="caution">
    <text evidence="4">The sequence shown here is derived from an EMBL/GenBank/DDBJ whole genome shotgun (WGS) entry which is preliminary data.</text>
</comment>
<evidence type="ECO:0000256" key="1">
    <source>
        <dbReference type="SAM" id="MobiDB-lite"/>
    </source>
</evidence>
<evidence type="ECO:0000259" key="3">
    <source>
        <dbReference type="PROSITE" id="PS51186"/>
    </source>
</evidence>
<dbReference type="InterPro" id="IPR016181">
    <property type="entry name" value="Acyl_CoA_acyltransferase"/>
</dbReference>
<name>A0A9P1GFW3_9DINO</name>
<feature type="compositionally biased region" description="Basic and acidic residues" evidence="1">
    <location>
        <begin position="125"/>
        <end position="141"/>
    </location>
</feature>
<dbReference type="InterPro" id="IPR000182">
    <property type="entry name" value="GNAT_dom"/>
</dbReference>
<dbReference type="Gene3D" id="3.40.630.30">
    <property type="match status" value="1"/>
</dbReference>
<keyword evidence="2" id="KW-1133">Transmembrane helix</keyword>
<dbReference type="Proteomes" id="UP001152797">
    <property type="component" value="Unassembled WGS sequence"/>
</dbReference>
<gene>
    <name evidence="4" type="ORF">C1SCF055_LOCUS37601</name>
</gene>
<dbReference type="EMBL" id="CAMXCT030005523">
    <property type="protein sequence ID" value="CAL4799863.1"/>
    <property type="molecule type" value="Genomic_DNA"/>
</dbReference>
<protein>
    <recommendedName>
        <fullName evidence="3">N-acetyltransferase domain-containing protein</fullName>
    </recommendedName>
</protein>
<dbReference type="SUPFAM" id="SSF55729">
    <property type="entry name" value="Acyl-CoA N-acyltransferases (Nat)"/>
    <property type="match status" value="1"/>
</dbReference>
<sequence length="335" mass="38400">MPNQADFNFYAVQAAILFFLIWWFFAPIQKWALARYQIAHAAYLKVSDRRKRLETHRDLDLKPHDEGQCLEEMEVEFDKKQEHLAGQSARQRKGKHAKMQELSAAKLLETVVSSDSASSEEVEVHDDCGHHGHHDQDESHQGAKGSLLSRSSEVSIMHELRPGKADQAALDAVRMLSFELFECDVWEVISKKNRLKVSSCLRWTGCDWKAIGLVLYRIQQHVLQVVYVGVSIECRRQHVGRALVKSVKELSRKDLSCSSAVAVIQKHISPEAVMFFRAVGFKKEELKGGDGEKVFLRMEIKRQGKRLQLRTRSQNPRNFLNMNSKEFKGILAVLY</sequence>
<evidence type="ECO:0000256" key="2">
    <source>
        <dbReference type="SAM" id="Phobius"/>
    </source>
</evidence>
<keyword evidence="6" id="KW-1185">Reference proteome</keyword>
<keyword evidence="2" id="KW-0472">Membrane</keyword>
<proteinExistence type="predicted"/>
<dbReference type="OrthoDB" id="419178at2759"/>
<dbReference type="EMBL" id="CAMXCT020005523">
    <property type="protein sequence ID" value="CAL1165926.1"/>
    <property type="molecule type" value="Genomic_DNA"/>
</dbReference>
<dbReference type="EMBL" id="CAMXCT010005523">
    <property type="protein sequence ID" value="CAI4012551.1"/>
    <property type="molecule type" value="Genomic_DNA"/>
</dbReference>
<organism evidence="4">
    <name type="scientific">Cladocopium goreaui</name>
    <dbReference type="NCBI Taxonomy" id="2562237"/>
    <lineage>
        <taxon>Eukaryota</taxon>
        <taxon>Sar</taxon>
        <taxon>Alveolata</taxon>
        <taxon>Dinophyceae</taxon>
        <taxon>Suessiales</taxon>
        <taxon>Symbiodiniaceae</taxon>
        <taxon>Cladocopium</taxon>
    </lineage>
</organism>
<accession>A0A9P1GFW3</accession>
<feature type="transmembrane region" description="Helical" evidence="2">
    <location>
        <begin position="7"/>
        <end position="25"/>
    </location>
</feature>
<evidence type="ECO:0000313" key="6">
    <source>
        <dbReference type="Proteomes" id="UP001152797"/>
    </source>
</evidence>
<evidence type="ECO:0000313" key="5">
    <source>
        <dbReference type="EMBL" id="CAL4799863.1"/>
    </source>
</evidence>
<feature type="region of interest" description="Disordered" evidence="1">
    <location>
        <begin position="122"/>
        <end position="148"/>
    </location>
</feature>
<dbReference type="GO" id="GO:0016747">
    <property type="term" value="F:acyltransferase activity, transferring groups other than amino-acyl groups"/>
    <property type="evidence" value="ECO:0007669"/>
    <property type="project" value="InterPro"/>
</dbReference>